<evidence type="ECO:0000313" key="8">
    <source>
        <dbReference type="Proteomes" id="UP001194580"/>
    </source>
</evidence>
<dbReference type="Gene3D" id="6.10.140.2220">
    <property type="match status" value="1"/>
</dbReference>
<keyword evidence="1" id="KW-0479">Metal-binding</keyword>
<feature type="region of interest" description="Disordered" evidence="5">
    <location>
        <begin position="247"/>
        <end position="310"/>
    </location>
</feature>
<evidence type="ECO:0000256" key="4">
    <source>
        <dbReference type="PROSITE-ProRule" id="PRU00134"/>
    </source>
</evidence>
<dbReference type="GO" id="GO:0008270">
    <property type="term" value="F:zinc ion binding"/>
    <property type="evidence" value="ECO:0007669"/>
    <property type="project" value="UniProtKB-KW"/>
</dbReference>
<dbReference type="Pfam" id="PF01753">
    <property type="entry name" value="zf-MYND"/>
    <property type="match status" value="1"/>
</dbReference>
<keyword evidence="3" id="KW-0862">Zinc</keyword>
<evidence type="ECO:0000256" key="1">
    <source>
        <dbReference type="ARBA" id="ARBA00022723"/>
    </source>
</evidence>
<dbReference type="PROSITE" id="PS50865">
    <property type="entry name" value="ZF_MYND_2"/>
    <property type="match status" value="1"/>
</dbReference>
<accession>A0AAD4H3P2</accession>
<keyword evidence="8" id="KW-1185">Reference proteome</keyword>
<evidence type="ECO:0000256" key="3">
    <source>
        <dbReference type="ARBA" id="ARBA00022833"/>
    </source>
</evidence>
<dbReference type="PROSITE" id="PS01360">
    <property type="entry name" value="ZF_MYND_1"/>
    <property type="match status" value="1"/>
</dbReference>
<evidence type="ECO:0000256" key="5">
    <source>
        <dbReference type="SAM" id="MobiDB-lite"/>
    </source>
</evidence>
<proteinExistence type="predicted"/>
<dbReference type="SUPFAM" id="SSF144232">
    <property type="entry name" value="HIT/MYND zinc finger-like"/>
    <property type="match status" value="1"/>
</dbReference>
<sequence>MSARLECDCGFHHQDYSDDYYSEDEYYYSENISDYDDNDDDHFDYKDEDPTPRCAQCHKTANQTRDLVLRICTQCKTAHYCTRKCQKTHWVHHKEFCDSVCKVTELLQGAEYPPGLHDDLQENLQRFKFECKSWPVVKTGPGKPPGPKPPSTAKTLYMRSMGDKPPKPSRLPTTATSTKATTPVKPAAAATKPTTAAVKPATASINPATYAIKPATPAAKVASTTTTPAKPATAIATKVTIPTANAAPAAAPTKAGTPTKPATPTTPVKTSTLAANSTPAGPTPPTSKDNITFSKPTIKPFTIGRNTGAPLTTNSTLSPFFSKEPGQEVISKGLIKHIDKPYHHLYAKTWLHNRPEEDVFKLLIDCFRMRQHDNFTVEGIKDKDSVYAGASHSQAGFKRFLVLAESRTELLPNWWFMGKAAANCLRLGGGLGSDGTKWSLLSCKVNKAMIIDHYANPEMPMQLRMLAEQVYGRGVAGESCAEMLKMKIDGDGWFDMTFDMTRAGFKQ</sequence>
<feature type="compositionally biased region" description="Low complexity" evidence="5">
    <location>
        <begin position="247"/>
        <end position="274"/>
    </location>
</feature>
<dbReference type="AlphaFoldDB" id="A0AAD4H3P2"/>
<organism evidence="7 8">
    <name type="scientific">Linnemannia exigua</name>
    <dbReference type="NCBI Taxonomy" id="604196"/>
    <lineage>
        <taxon>Eukaryota</taxon>
        <taxon>Fungi</taxon>
        <taxon>Fungi incertae sedis</taxon>
        <taxon>Mucoromycota</taxon>
        <taxon>Mortierellomycotina</taxon>
        <taxon>Mortierellomycetes</taxon>
        <taxon>Mortierellales</taxon>
        <taxon>Mortierellaceae</taxon>
        <taxon>Linnemannia</taxon>
    </lineage>
</organism>
<keyword evidence="2 4" id="KW-0863">Zinc-finger</keyword>
<reference evidence="7" key="1">
    <citation type="journal article" date="2020" name="Fungal Divers.">
        <title>Resolving the Mortierellaceae phylogeny through synthesis of multi-gene phylogenetics and phylogenomics.</title>
        <authorList>
            <person name="Vandepol N."/>
            <person name="Liber J."/>
            <person name="Desiro A."/>
            <person name="Na H."/>
            <person name="Kennedy M."/>
            <person name="Barry K."/>
            <person name="Grigoriev I.V."/>
            <person name="Miller A.N."/>
            <person name="O'Donnell K."/>
            <person name="Stajich J.E."/>
            <person name="Bonito G."/>
        </authorList>
    </citation>
    <scope>NUCLEOTIDE SEQUENCE</scope>
    <source>
        <strain evidence="7">NRRL 28262</strain>
    </source>
</reference>
<dbReference type="Proteomes" id="UP001194580">
    <property type="component" value="Unassembled WGS sequence"/>
</dbReference>
<protein>
    <recommendedName>
        <fullName evidence="6">MYND-type domain-containing protein</fullName>
    </recommendedName>
</protein>
<feature type="compositionally biased region" description="Low complexity" evidence="5">
    <location>
        <begin position="172"/>
        <end position="196"/>
    </location>
</feature>
<name>A0AAD4H3P2_9FUNG</name>
<comment type="caution">
    <text evidence="7">The sequence shown here is derived from an EMBL/GenBank/DDBJ whole genome shotgun (WGS) entry which is preliminary data.</text>
</comment>
<dbReference type="InterPro" id="IPR002893">
    <property type="entry name" value="Znf_MYND"/>
</dbReference>
<feature type="compositionally biased region" description="Polar residues" evidence="5">
    <location>
        <begin position="275"/>
        <end position="295"/>
    </location>
</feature>
<evidence type="ECO:0000259" key="6">
    <source>
        <dbReference type="PROSITE" id="PS50865"/>
    </source>
</evidence>
<evidence type="ECO:0000256" key="2">
    <source>
        <dbReference type="ARBA" id="ARBA00022771"/>
    </source>
</evidence>
<dbReference type="EMBL" id="JAAAIL010001309">
    <property type="protein sequence ID" value="KAG0270783.1"/>
    <property type="molecule type" value="Genomic_DNA"/>
</dbReference>
<feature type="domain" description="MYND-type" evidence="6">
    <location>
        <begin position="54"/>
        <end position="97"/>
    </location>
</feature>
<gene>
    <name evidence="7" type="ORF">BGZ95_001522</name>
</gene>
<feature type="region of interest" description="Disordered" evidence="5">
    <location>
        <begin position="138"/>
        <end position="196"/>
    </location>
</feature>
<evidence type="ECO:0000313" key="7">
    <source>
        <dbReference type="EMBL" id="KAG0270783.1"/>
    </source>
</evidence>